<protein>
    <submittedName>
        <fullName evidence="3">Putative exonuclease</fullName>
    </submittedName>
</protein>
<gene>
    <name evidence="3" type="ORF">ERS852470_03600</name>
</gene>
<feature type="region of interest" description="Disordered" evidence="1">
    <location>
        <begin position="264"/>
        <end position="284"/>
    </location>
</feature>
<dbReference type="Pfam" id="PF13482">
    <property type="entry name" value="RNase_H_2"/>
    <property type="match status" value="1"/>
</dbReference>
<evidence type="ECO:0000259" key="2">
    <source>
        <dbReference type="Pfam" id="PF13482"/>
    </source>
</evidence>
<dbReference type="SUPFAM" id="SSF53098">
    <property type="entry name" value="Ribonuclease H-like"/>
    <property type="match status" value="1"/>
</dbReference>
<keyword evidence="3" id="KW-0269">Exonuclease</keyword>
<dbReference type="OrthoDB" id="1930305at2"/>
<dbReference type="RefSeq" id="WP_055277973.1">
    <property type="nucleotide sequence ID" value="NZ_CYZV01000071.1"/>
</dbReference>
<dbReference type="InterPro" id="IPR012337">
    <property type="entry name" value="RNaseH-like_sf"/>
</dbReference>
<reference evidence="3 4" key="1">
    <citation type="submission" date="2015-09" db="EMBL/GenBank/DDBJ databases">
        <authorList>
            <consortium name="Pathogen Informatics"/>
        </authorList>
    </citation>
    <scope>NUCLEOTIDE SEQUENCE [LARGE SCALE GENOMIC DNA]</scope>
    <source>
        <strain evidence="3 4">2789STDY5834855</strain>
    </source>
</reference>
<accession>A0A174IIK9</accession>
<dbReference type="AlphaFoldDB" id="A0A174IIK9"/>
<feature type="domain" description="YprB ribonuclease H-like" evidence="2">
    <location>
        <begin position="32"/>
        <end position="208"/>
    </location>
</feature>
<dbReference type="InterPro" id="IPR038720">
    <property type="entry name" value="YprB_RNase_H-like_dom"/>
</dbReference>
<keyword evidence="3" id="KW-0540">Nuclease</keyword>
<keyword evidence="3" id="KW-0378">Hydrolase</keyword>
<evidence type="ECO:0000256" key="1">
    <source>
        <dbReference type="SAM" id="MobiDB-lite"/>
    </source>
</evidence>
<dbReference type="Proteomes" id="UP000095558">
    <property type="component" value="Unassembled WGS sequence"/>
</dbReference>
<feature type="compositionally biased region" description="Acidic residues" evidence="1">
    <location>
        <begin position="265"/>
        <end position="284"/>
    </location>
</feature>
<sequence>MIIRENIVDVEEYRLERMLECKEGSCKPEESIYFDLEHYVYKKPKCIGVFGACVYNKADNKIYVTQYMIENKNEVVEILLLAKRYFIRMKKSGKKTIVTFSGNNDFTVIKYLFNKYNIYFDFDKEFKSVDIQKEYEKDMNTSIGLKKLEKIFEIYREGDVISGSNLAKTFHKVLKDKEYIERMPKEKIETILQYNEQDVVNLYKIFVNWKKYINVESEDEENINIKEENVDIKLDENDIYNEEHSDEEIFELKDDKTVEKVIENQDIDDNIEEKEESSPEENIL</sequence>
<name>A0A174IIK9_9CLOT</name>
<evidence type="ECO:0000313" key="3">
    <source>
        <dbReference type="EMBL" id="CUO87162.1"/>
    </source>
</evidence>
<dbReference type="GO" id="GO:0004527">
    <property type="term" value="F:exonuclease activity"/>
    <property type="evidence" value="ECO:0007669"/>
    <property type="project" value="UniProtKB-KW"/>
</dbReference>
<dbReference type="EMBL" id="CYZV01000071">
    <property type="protein sequence ID" value="CUO87162.1"/>
    <property type="molecule type" value="Genomic_DNA"/>
</dbReference>
<proteinExistence type="predicted"/>
<organism evidence="3 4">
    <name type="scientific">Clostridium disporicum</name>
    <dbReference type="NCBI Taxonomy" id="84024"/>
    <lineage>
        <taxon>Bacteria</taxon>
        <taxon>Bacillati</taxon>
        <taxon>Bacillota</taxon>
        <taxon>Clostridia</taxon>
        <taxon>Eubacteriales</taxon>
        <taxon>Clostridiaceae</taxon>
        <taxon>Clostridium</taxon>
    </lineage>
</organism>
<evidence type="ECO:0000313" key="4">
    <source>
        <dbReference type="Proteomes" id="UP000095558"/>
    </source>
</evidence>